<evidence type="ECO:0000256" key="1">
    <source>
        <dbReference type="SAM" id="SignalP"/>
    </source>
</evidence>
<dbReference type="PANTHER" id="PTHR21261:SF2">
    <property type="entry name" value="GH04238P-RELATED"/>
    <property type="match status" value="1"/>
</dbReference>
<evidence type="ECO:0000313" key="3">
    <source>
        <dbReference type="EMBL" id="JAV64943.1"/>
    </source>
</evidence>
<feature type="signal peptide" evidence="1">
    <location>
        <begin position="1"/>
        <end position="19"/>
    </location>
</feature>
<name>A0A1Y1KU77_PHOPY</name>
<protein>
    <recommendedName>
        <fullName evidence="2">Ig-like domain-containing protein</fullName>
    </recommendedName>
</protein>
<reference evidence="3" key="1">
    <citation type="journal article" date="2016" name="Sci. Rep.">
        <title>Molecular characterization of firefly nuptial gifts: a multi-omics approach sheds light on postcopulatory sexual selection.</title>
        <authorList>
            <person name="Al-Wathiqui N."/>
            <person name="Fallon T.R."/>
            <person name="South A."/>
            <person name="Weng J.K."/>
            <person name="Lewis S.M."/>
        </authorList>
    </citation>
    <scope>NUCLEOTIDE SEQUENCE</scope>
</reference>
<dbReference type="InterPro" id="IPR036179">
    <property type="entry name" value="Ig-like_dom_sf"/>
</dbReference>
<evidence type="ECO:0000259" key="2">
    <source>
        <dbReference type="PROSITE" id="PS50835"/>
    </source>
</evidence>
<dbReference type="PANTHER" id="PTHR21261">
    <property type="entry name" value="BEAT PROTEIN"/>
    <property type="match status" value="1"/>
</dbReference>
<sequence>MWRRLLIYCFIMLPQPIRAVQINYIKVPSAVQNDSEHSIILECNYSLRPDDAGLVVKWFLNDAVVYQWIPPKEPQALGVMKGKLNLDYVSSNDPKMMYRSMNIINPTTELAGEYKCTVSTFTDEDFSLKNMIVFVPETSLELSHSGFSNKQINFTCTASEVYPEPKLIIFKDVKDEYHDRKYLDAVEWSTSRLPSGRFSLTTTTSVLLDTISPGSLVHCDLKIPGTGYVKRKTMLYYPISKDSSQNSTVDPTENVM</sequence>
<dbReference type="EMBL" id="GEZM01073670">
    <property type="protein sequence ID" value="JAV64943.1"/>
    <property type="molecule type" value="Transcribed_RNA"/>
</dbReference>
<organism evidence="3">
    <name type="scientific">Photinus pyralis</name>
    <name type="common">Common eastern firefly</name>
    <name type="synonym">Lampyris pyralis</name>
    <dbReference type="NCBI Taxonomy" id="7054"/>
    <lineage>
        <taxon>Eukaryota</taxon>
        <taxon>Metazoa</taxon>
        <taxon>Ecdysozoa</taxon>
        <taxon>Arthropoda</taxon>
        <taxon>Hexapoda</taxon>
        <taxon>Insecta</taxon>
        <taxon>Pterygota</taxon>
        <taxon>Neoptera</taxon>
        <taxon>Endopterygota</taxon>
        <taxon>Coleoptera</taxon>
        <taxon>Polyphaga</taxon>
        <taxon>Elateriformia</taxon>
        <taxon>Elateroidea</taxon>
        <taxon>Lampyridae</taxon>
        <taxon>Lampyrinae</taxon>
        <taxon>Photinus</taxon>
    </lineage>
</organism>
<dbReference type="InterPro" id="IPR013783">
    <property type="entry name" value="Ig-like_fold"/>
</dbReference>
<proteinExistence type="predicted"/>
<dbReference type="AlphaFoldDB" id="A0A1Y1KU77"/>
<accession>A0A1Y1KU77</accession>
<dbReference type="SUPFAM" id="SSF48726">
    <property type="entry name" value="Immunoglobulin"/>
    <property type="match status" value="1"/>
</dbReference>
<dbReference type="PROSITE" id="PS50835">
    <property type="entry name" value="IG_LIKE"/>
    <property type="match status" value="1"/>
</dbReference>
<feature type="domain" description="Ig-like" evidence="2">
    <location>
        <begin position="14"/>
        <end position="127"/>
    </location>
</feature>
<dbReference type="Gene3D" id="2.60.40.10">
    <property type="entry name" value="Immunoglobulins"/>
    <property type="match status" value="1"/>
</dbReference>
<feature type="chain" id="PRO_5011987957" description="Ig-like domain-containing protein" evidence="1">
    <location>
        <begin position="20"/>
        <end position="256"/>
    </location>
</feature>
<dbReference type="InterPro" id="IPR007110">
    <property type="entry name" value="Ig-like_dom"/>
</dbReference>
<keyword evidence="1" id="KW-0732">Signal</keyword>